<dbReference type="EMBL" id="JAHOEI010000001">
    <property type="protein sequence ID" value="MBV3386192.1"/>
    <property type="molecule type" value="Genomic_DNA"/>
</dbReference>
<name>A0AAW4MUH4_9BACT</name>
<dbReference type="Pfam" id="PF01381">
    <property type="entry name" value="HTH_3"/>
    <property type="match status" value="1"/>
</dbReference>
<dbReference type="AlphaFoldDB" id="A0AAW4MUH4"/>
<evidence type="ECO:0000256" key="1">
    <source>
        <dbReference type="SAM" id="Coils"/>
    </source>
</evidence>
<protein>
    <submittedName>
        <fullName evidence="3">Helix-turn-helix domain-containing protein</fullName>
    </submittedName>
</protein>
<proteinExistence type="predicted"/>
<sequence>MKGEKVKLKLKKAGVSITEIASLLGMSRQSLSQALSVKDVKTGLIEDLSKALNVPLSYFYNDSSSQNAVANGNKSVAAINSNISSSAEDVLKERVKALESIIAEKERLINVLMENRK</sequence>
<evidence type="ECO:0000313" key="3">
    <source>
        <dbReference type="EMBL" id="MBV3386192.1"/>
    </source>
</evidence>
<dbReference type="InterPro" id="IPR001387">
    <property type="entry name" value="Cro/C1-type_HTH"/>
</dbReference>
<dbReference type="Proteomes" id="UP001196765">
    <property type="component" value="Unassembled WGS sequence"/>
</dbReference>
<feature type="domain" description="HTH cro/C1-type" evidence="2">
    <location>
        <begin position="6"/>
        <end position="59"/>
    </location>
</feature>
<dbReference type="CDD" id="cd00093">
    <property type="entry name" value="HTH_XRE"/>
    <property type="match status" value="1"/>
</dbReference>
<organism evidence="3 4">
    <name type="scientific">Segatella copri</name>
    <dbReference type="NCBI Taxonomy" id="165179"/>
    <lineage>
        <taxon>Bacteria</taxon>
        <taxon>Pseudomonadati</taxon>
        <taxon>Bacteroidota</taxon>
        <taxon>Bacteroidia</taxon>
        <taxon>Bacteroidales</taxon>
        <taxon>Prevotellaceae</taxon>
        <taxon>Segatella</taxon>
    </lineage>
</organism>
<reference evidence="3" key="1">
    <citation type="submission" date="2021-06" db="EMBL/GenBank/DDBJ databases">
        <title>Collection of gut derived symbiotic bacterial strains cultured from healthy donors.</title>
        <authorList>
            <person name="Lin H."/>
            <person name="Littmann E."/>
            <person name="Pamer E.G."/>
        </authorList>
    </citation>
    <scope>NUCLEOTIDE SEQUENCE</scope>
    <source>
        <strain evidence="3">MSK.21.74</strain>
    </source>
</reference>
<dbReference type="RefSeq" id="WP_217743706.1">
    <property type="nucleotide sequence ID" value="NZ_JAHOEI010000001.1"/>
</dbReference>
<accession>A0AAW4MUH4</accession>
<dbReference type="PROSITE" id="PS50943">
    <property type="entry name" value="HTH_CROC1"/>
    <property type="match status" value="1"/>
</dbReference>
<keyword evidence="1" id="KW-0175">Coiled coil</keyword>
<feature type="coiled-coil region" evidence="1">
    <location>
        <begin position="88"/>
        <end position="115"/>
    </location>
</feature>
<comment type="caution">
    <text evidence="3">The sequence shown here is derived from an EMBL/GenBank/DDBJ whole genome shotgun (WGS) entry which is preliminary data.</text>
</comment>
<evidence type="ECO:0000259" key="2">
    <source>
        <dbReference type="PROSITE" id="PS50943"/>
    </source>
</evidence>
<evidence type="ECO:0000313" key="4">
    <source>
        <dbReference type="Proteomes" id="UP001196765"/>
    </source>
</evidence>
<gene>
    <name evidence="3" type="ORF">KSW82_00300</name>
</gene>
<dbReference type="SMART" id="SM00530">
    <property type="entry name" value="HTH_XRE"/>
    <property type="match status" value="1"/>
</dbReference>